<organism evidence="1">
    <name type="scientific">Staphylococcus aureus</name>
    <dbReference type="NCBI Taxonomy" id="1280"/>
    <lineage>
        <taxon>Bacteria</taxon>
        <taxon>Bacillati</taxon>
        <taxon>Bacillota</taxon>
        <taxon>Bacilli</taxon>
        <taxon>Bacillales</taxon>
        <taxon>Staphylococcaceae</taxon>
        <taxon>Staphylococcus</taxon>
    </lineage>
</organism>
<dbReference type="RefSeq" id="WP_160333581.1">
    <property type="nucleotide sequence ID" value="NZ_JABTYB010000010.1"/>
</dbReference>
<name>Q7X3R3_STAAU</name>
<proteinExistence type="predicted"/>
<protein>
    <submittedName>
        <fullName evidence="1">Uncharacterized protein</fullName>
    </submittedName>
</protein>
<reference evidence="1" key="2">
    <citation type="journal article" date="2003" name="Mol. Microbiol.">
        <title>Sip, an integrase protein with excision, circularization and integration activities, defines a new family of mobile Staphylococcus aureus pathogenicity islands.</title>
        <authorList>
            <person name="Ubeda C."/>
            <person name="Tormo M.A."/>
            <person name="Cucarella C."/>
            <person name="Trotonda P."/>
            <person name="Foster T.J."/>
            <person name="Lasa I."/>
            <person name="Penades J.R."/>
        </authorList>
    </citation>
    <scope>NUCLEOTIDE SEQUENCE</scope>
    <source>
        <strain evidence="1">V329</strain>
    </source>
</reference>
<evidence type="ECO:0000313" key="1">
    <source>
        <dbReference type="EMBL" id="AAP55230.1"/>
    </source>
</evidence>
<dbReference type="EMBL" id="AY220730">
    <property type="protein sequence ID" value="AAP55230.1"/>
    <property type="molecule type" value="Genomic_DNA"/>
</dbReference>
<dbReference type="AlphaFoldDB" id="Q7X3R3"/>
<reference evidence="1" key="1">
    <citation type="journal article" date="2001" name="J. Bacteriol.">
        <title>Bap, a Staphylococcus aureus surface protein involved in biofilm formation.</title>
        <authorList>
            <person name="Cucarella C."/>
            <person name="Solano C."/>
            <person name="Valle J."/>
            <person name="Amorena B."/>
            <person name="Lasa I."/>
            <person name="Penades J.R."/>
        </authorList>
    </citation>
    <scope>NUCLEOTIDE SEQUENCE</scope>
    <source>
        <strain evidence="1">V329</strain>
    </source>
</reference>
<sequence>MEMKDLKLSLGEEKVIEYKLKRLSRKIKNTKIEGKLNFKIKSQKMKLNFTFKFRDIIVNVDGEIERVIDFSSNENLNSKTLENLIKEE</sequence>
<accession>Q7X3R3</accession>